<protein>
    <submittedName>
        <fullName evidence="4">Uncharacterized protein</fullName>
    </submittedName>
</protein>
<feature type="transmembrane region" description="Helical" evidence="2">
    <location>
        <begin position="176"/>
        <end position="198"/>
    </location>
</feature>
<evidence type="ECO:0000313" key="5">
    <source>
        <dbReference type="Proteomes" id="UP000756921"/>
    </source>
</evidence>
<feature type="transmembrane region" description="Helical" evidence="2">
    <location>
        <begin position="129"/>
        <end position="156"/>
    </location>
</feature>
<keyword evidence="2" id="KW-1133">Transmembrane helix</keyword>
<dbReference type="PANTHER" id="PTHR38848:SF3">
    <property type="entry name" value="G-PROTEIN COUPLED RECEPTORS FAMILY 3 PROFILE DOMAIN-CONTAINING PROTEIN"/>
    <property type="match status" value="1"/>
</dbReference>
<evidence type="ECO:0000313" key="4">
    <source>
        <dbReference type="EMBL" id="KAF9733634.1"/>
    </source>
</evidence>
<name>A0A9P6GDW4_9PLEO</name>
<accession>A0A9P6GDW4</accession>
<evidence type="ECO:0000256" key="3">
    <source>
        <dbReference type="SAM" id="SignalP"/>
    </source>
</evidence>
<dbReference type="PANTHER" id="PTHR38848">
    <property type="entry name" value="G-PROTEIN COUPLED RECEPTORS FAMILY 3 PROFILE DOMAIN-CONTAINING PROTEIN"/>
    <property type="match status" value="1"/>
</dbReference>
<dbReference type="OrthoDB" id="3210850at2759"/>
<dbReference type="AlphaFoldDB" id="A0A9P6GDW4"/>
<evidence type="ECO:0000256" key="2">
    <source>
        <dbReference type="SAM" id="Phobius"/>
    </source>
</evidence>
<keyword evidence="5" id="KW-1185">Reference proteome</keyword>
<feature type="signal peptide" evidence="3">
    <location>
        <begin position="1"/>
        <end position="26"/>
    </location>
</feature>
<dbReference type="EMBL" id="WJXW01000008">
    <property type="protein sequence ID" value="KAF9733634.1"/>
    <property type="molecule type" value="Genomic_DNA"/>
</dbReference>
<reference evidence="4" key="1">
    <citation type="journal article" date="2020" name="Mol. Plant Microbe Interact.">
        <title>Genome Sequence of the Biocontrol Agent Coniothyrium minitans strain Conio (IMI 134523).</title>
        <authorList>
            <person name="Patel D."/>
            <person name="Shittu T.A."/>
            <person name="Baroncelli R."/>
            <person name="Muthumeenakshi S."/>
            <person name="Osborne T.H."/>
            <person name="Janganan T.K."/>
            <person name="Sreenivasaprasad S."/>
        </authorList>
    </citation>
    <scope>NUCLEOTIDE SEQUENCE</scope>
    <source>
        <strain evidence="4">Conio</strain>
    </source>
</reference>
<feature type="compositionally biased region" description="Polar residues" evidence="1">
    <location>
        <begin position="43"/>
        <end position="62"/>
    </location>
</feature>
<evidence type="ECO:0000256" key="1">
    <source>
        <dbReference type="SAM" id="MobiDB-lite"/>
    </source>
</evidence>
<feature type="region of interest" description="Disordered" evidence="1">
    <location>
        <begin position="41"/>
        <end position="62"/>
    </location>
</feature>
<comment type="caution">
    <text evidence="4">The sequence shown here is derived from an EMBL/GenBank/DDBJ whole genome shotgun (WGS) entry which is preliminary data.</text>
</comment>
<feature type="chain" id="PRO_5040214733" evidence="3">
    <location>
        <begin position="27"/>
        <end position="371"/>
    </location>
</feature>
<organism evidence="4 5">
    <name type="scientific">Paraphaeosphaeria minitans</name>
    <dbReference type="NCBI Taxonomy" id="565426"/>
    <lineage>
        <taxon>Eukaryota</taxon>
        <taxon>Fungi</taxon>
        <taxon>Dikarya</taxon>
        <taxon>Ascomycota</taxon>
        <taxon>Pezizomycotina</taxon>
        <taxon>Dothideomycetes</taxon>
        <taxon>Pleosporomycetidae</taxon>
        <taxon>Pleosporales</taxon>
        <taxon>Massarineae</taxon>
        <taxon>Didymosphaeriaceae</taxon>
        <taxon>Paraphaeosphaeria</taxon>
    </lineage>
</organism>
<keyword evidence="2" id="KW-0472">Membrane</keyword>
<feature type="transmembrane region" description="Helical" evidence="2">
    <location>
        <begin position="218"/>
        <end position="241"/>
    </location>
</feature>
<proteinExistence type="predicted"/>
<dbReference type="Proteomes" id="UP000756921">
    <property type="component" value="Unassembled WGS sequence"/>
</dbReference>
<gene>
    <name evidence="4" type="ORF">PMIN01_07977</name>
</gene>
<keyword evidence="3" id="KW-0732">Signal</keyword>
<feature type="transmembrane region" description="Helical" evidence="2">
    <location>
        <begin position="68"/>
        <end position="89"/>
    </location>
</feature>
<feature type="transmembrane region" description="Helical" evidence="2">
    <location>
        <begin position="101"/>
        <end position="123"/>
    </location>
</feature>
<sequence length="371" mass="40829">MFQSSCPRHTLHAVTASWAILASTAAANLLQMPVTRTIPITDRGTTMNTSDDPHRNTTMGESPTSRTLFLSGGLMCVALLTGVLGYRVNQIEHQHIRSLNLTRILVVILGCLAISFVSSATIVESGLGLSTSTVCHAAIIICLAFYVSCKAVMYIFLVERAHALRAPYMKRSRDWIWLGGMTTIACGFGSIAICGFMWPIANLSEIDGRCRIGLPFRVTIPLLSFDVVINTLLTGIFVHLLRPLLRFNVRANETAPTAVFASSVRRVLKRSHGRANSLDVYAMNHQSFKSIERLLWKSLTGSILVMLPTVGNLVVLIPLHGQELGWVCLTICAFDGKHLPPLTQDSGQILKLRSYMVRLGCKLVNDRVDRI</sequence>
<keyword evidence="2" id="KW-0812">Transmembrane</keyword>